<dbReference type="EMBL" id="FOFV01000021">
    <property type="protein sequence ID" value="SES30482.1"/>
    <property type="molecule type" value="Genomic_DNA"/>
</dbReference>
<dbReference type="STRING" id="65499.SAMN04488000_12173"/>
<sequence length="106" mass="11538">MPPRVAPVEPAPPFDVTPHAGAYERAGVRIDVTGTDDGPRLRMTATGAMADLYPDPTIFDGELLPGPDDHFLARQRSGTSWLPVTFYRLPTKEPYVHLGGRATPKV</sequence>
<gene>
    <name evidence="1" type="ORF">SAMN04488000_12173</name>
</gene>
<dbReference type="Proteomes" id="UP000199503">
    <property type="component" value="Unassembled WGS sequence"/>
</dbReference>
<evidence type="ECO:0000313" key="2">
    <source>
        <dbReference type="Proteomes" id="UP000199503"/>
    </source>
</evidence>
<name>A0A1H9W983_9PSEU</name>
<evidence type="ECO:0000313" key="1">
    <source>
        <dbReference type="EMBL" id="SES30482.1"/>
    </source>
</evidence>
<dbReference type="OrthoDB" id="262125at2"/>
<dbReference type="AlphaFoldDB" id="A0A1H9W983"/>
<dbReference type="RefSeq" id="WP_143091856.1">
    <property type="nucleotide sequence ID" value="NZ_FOFV01000021.1"/>
</dbReference>
<reference evidence="2" key="1">
    <citation type="submission" date="2016-10" db="EMBL/GenBank/DDBJ databases">
        <authorList>
            <person name="Varghese N."/>
            <person name="Submissions S."/>
        </authorList>
    </citation>
    <scope>NUCLEOTIDE SEQUENCE [LARGE SCALE GENOMIC DNA]</scope>
    <source>
        <strain evidence="2">DSM 44437</strain>
    </source>
</reference>
<keyword evidence="2" id="KW-1185">Reference proteome</keyword>
<proteinExistence type="predicted"/>
<protein>
    <submittedName>
        <fullName evidence="1">Uncharacterized protein</fullName>
    </submittedName>
</protein>
<accession>A0A1H9W983</accession>
<organism evidence="1 2">
    <name type="scientific">Lentzea albida</name>
    <dbReference type="NCBI Taxonomy" id="65499"/>
    <lineage>
        <taxon>Bacteria</taxon>
        <taxon>Bacillati</taxon>
        <taxon>Actinomycetota</taxon>
        <taxon>Actinomycetes</taxon>
        <taxon>Pseudonocardiales</taxon>
        <taxon>Pseudonocardiaceae</taxon>
        <taxon>Lentzea</taxon>
    </lineage>
</organism>